<comment type="subcellular location">
    <subcellularLocation>
        <location evidence="1">Cell membrane</location>
    </subcellularLocation>
</comment>
<reference evidence="10 11" key="1">
    <citation type="journal article" date="2012" name="J. Bacteriol.">
        <title>Genome Sequence of n-Alkane-Degrading Hydrocarboniphaga effusa Strain AP103T (ATCC BAA-332T).</title>
        <authorList>
            <person name="Chang H.K."/>
            <person name="Zylstra G.J."/>
            <person name="Chae J.C."/>
        </authorList>
    </citation>
    <scope>NUCLEOTIDE SEQUENCE [LARGE SCALE GENOMIC DNA]</scope>
    <source>
        <strain evidence="10 11">AP103</strain>
    </source>
</reference>
<name>I7ZB38_9GAMM</name>
<evidence type="ECO:0000256" key="8">
    <source>
        <dbReference type="SAM" id="Phobius"/>
    </source>
</evidence>
<comment type="similarity">
    <text evidence="2">Belongs to the bacterial sugar transferase family.</text>
</comment>
<comment type="caution">
    <text evidence="10">The sequence shown here is derived from an EMBL/GenBank/DDBJ whole genome shotgun (WGS) entry which is preliminary data.</text>
</comment>
<feature type="transmembrane region" description="Helical" evidence="8">
    <location>
        <begin position="205"/>
        <end position="226"/>
    </location>
</feature>
<dbReference type="PANTHER" id="PTHR30576:SF4">
    <property type="entry name" value="UNDECAPRENYL-PHOSPHATE GALACTOSE PHOSPHOTRANSFERASE"/>
    <property type="match status" value="1"/>
</dbReference>
<dbReference type="GO" id="GO:0005886">
    <property type="term" value="C:plasma membrane"/>
    <property type="evidence" value="ECO:0007669"/>
    <property type="project" value="UniProtKB-SubCell"/>
</dbReference>
<dbReference type="Pfam" id="PF02397">
    <property type="entry name" value="Bac_transf"/>
    <property type="match status" value="1"/>
</dbReference>
<keyword evidence="7 8" id="KW-0472">Membrane</keyword>
<evidence type="ECO:0000256" key="7">
    <source>
        <dbReference type="ARBA" id="ARBA00023136"/>
    </source>
</evidence>
<evidence type="ECO:0000256" key="5">
    <source>
        <dbReference type="ARBA" id="ARBA00022692"/>
    </source>
</evidence>
<dbReference type="PATRIC" id="fig|1172194.4.peg.2561"/>
<evidence type="ECO:0000256" key="6">
    <source>
        <dbReference type="ARBA" id="ARBA00022989"/>
    </source>
</evidence>
<evidence type="ECO:0000256" key="4">
    <source>
        <dbReference type="ARBA" id="ARBA00022679"/>
    </source>
</evidence>
<keyword evidence="11" id="KW-1185">Reference proteome</keyword>
<dbReference type="EMBL" id="AKGD01000002">
    <property type="protein sequence ID" value="EIT69069.1"/>
    <property type="molecule type" value="Genomic_DNA"/>
</dbReference>
<protein>
    <recommendedName>
        <fullName evidence="9">Bacterial sugar transferase domain-containing protein</fullName>
    </recommendedName>
</protein>
<proteinExistence type="inferred from homology"/>
<gene>
    <name evidence="10" type="ORF">WQQ_26510</name>
</gene>
<keyword evidence="5 8" id="KW-0812">Transmembrane</keyword>
<evidence type="ECO:0000259" key="9">
    <source>
        <dbReference type="Pfam" id="PF02397"/>
    </source>
</evidence>
<accession>I7ZB38</accession>
<sequence length="396" mass="45304">MRLRIHEANVKQTYRAGLFVPASQNDSLLFDLALIYDALLHAPSVDASEVQGRFAAVCSVASAELAGQRGEMNPKELMERSITMHDARMENTRTFAGLRSAIESALLRPTNTRAKLTAHQKHLRHDLALVLAMEAQVVRTSALNALGVPVDLATLVDDRDQHLYLFCDRYGCLNKSEIGEDLDLIGDEADTAKVPNEWLKRSLDFMGALCILLMLSPVFLFLYFAIKQEKGPVFYAQRRVGQHGRIFPCWKFRTMVVNAEELLEEVLQKDPVAAAEYAQFFKLRNDPRVTKIGKVLRKTSLDELPQLFNVLVGEMSLVGPRPIAVDERDRWGSYFRLYKRLRPGLTGPWQLYFRSDHPYDEQFEHAVKYATEWSFWKDIKYLFETVAVPFRQRGAY</sequence>
<dbReference type="Proteomes" id="UP000003704">
    <property type="component" value="Unassembled WGS sequence"/>
</dbReference>
<keyword evidence="6 8" id="KW-1133">Transmembrane helix</keyword>
<dbReference type="InterPro" id="IPR003362">
    <property type="entry name" value="Bact_transf"/>
</dbReference>
<evidence type="ECO:0000256" key="3">
    <source>
        <dbReference type="ARBA" id="ARBA00022475"/>
    </source>
</evidence>
<dbReference type="STRING" id="1172194.WQQ_26510"/>
<evidence type="ECO:0000313" key="11">
    <source>
        <dbReference type="Proteomes" id="UP000003704"/>
    </source>
</evidence>
<dbReference type="PANTHER" id="PTHR30576">
    <property type="entry name" value="COLANIC BIOSYNTHESIS UDP-GLUCOSE LIPID CARRIER TRANSFERASE"/>
    <property type="match status" value="1"/>
</dbReference>
<organism evidence="10 11">
    <name type="scientific">Hydrocarboniphaga effusa AP103</name>
    <dbReference type="NCBI Taxonomy" id="1172194"/>
    <lineage>
        <taxon>Bacteria</taxon>
        <taxon>Pseudomonadati</taxon>
        <taxon>Pseudomonadota</taxon>
        <taxon>Gammaproteobacteria</taxon>
        <taxon>Nevskiales</taxon>
        <taxon>Nevskiaceae</taxon>
        <taxon>Hydrocarboniphaga</taxon>
    </lineage>
</organism>
<keyword evidence="4" id="KW-0808">Transferase</keyword>
<keyword evidence="3" id="KW-1003">Cell membrane</keyword>
<dbReference type="AlphaFoldDB" id="I7ZB38"/>
<evidence type="ECO:0000313" key="10">
    <source>
        <dbReference type="EMBL" id="EIT69069.1"/>
    </source>
</evidence>
<evidence type="ECO:0000256" key="1">
    <source>
        <dbReference type="ARBA" id="ARBA00004236"/>
    </source>
</evidence>
<evidence type="ECO:0000256" key="2">
    <source>
        <dbReference type="ARBA" id="ARBA00006464"/>
    </source>
</evidence>
<dbReference type="GO" id="GO:0016780">
    <property type="term" value="F:phosphotransferase activity, for other substituted phosphate groups"/>
    <property type="evidence" value="ECO:0007669"/>
    <property type="project" value="TreeGrafter"/>
</dbReference>
<feature type="domain" description="Bacterial sugar transferase" evidence="9">
    <location>
        <begin position="200"/>
        <end position="389"/>
    </location>
</feature>